<evidence type="ECO:0000313" key="2">
    <source>
        <dbReference type="Proteomes" id="UP000703674"/>
    </source>
</evidence>
<gene>
    <name evidence="1" type="ORF">HC175_21020</name>
</gene>
<protein>
    <submittedName>
        <fullName evidence="1">Metal-dependent phosphohydrolase</fullName>
    </submittedName>
</protein>
<dbReference type="Proteomes" id="UP000703674">
    <property type="component" value="Unassembled WGS sequence"/>
</dbReference>
<accession>A0ABX1D4L4</accession>
<dbReference type="EMBL" id="JAAVJR010001111">
    <property type="protein sequence ID" value="NJW55400.1"/>
    <property type="molecule type" value="Genomic_DNA"/>
</dbReference>
<proteinExistence type="predicted"/>
<comment type="caution">
    <text evidence="1">The sequence shown here is derived from an EMBL/GenBank/DDBJ whole genome shotgun (WGS) entry which is preliminary data.</text>
</comment>
<name>A0ABX1D4L4_9FLAO</name>
<dbReference type="RefSeq" id="WP_209310165.1">
    <property type="nucleotide sequence ID" value="NZ_JAAVJR010001111.1"/>
</dbReference>
<organism evidence="1 2">
    <name type="scientific">Salinimicrobium oceani</name>
    <dbReference type="NCBI Taxonomy" id="2722702"/>
    <lineage>
        <taxon>Bacteria</taxon>
        <taxon>Pseudomonadati</taxon>
        <taxon>Bacteroidota</taxon>
        <taxon>Flavobacteriia</taxon>
        <taxon>Flavobacteriales</taxon>
        <taxon>Flavobacteriaceae</taxon>
        <taxon>Salinimicrobium</taxon>
    </lineage>
</organism>
<evidence type="ECO:0000313" key="1">
    <source>
        <dbReference type="EMBL" id="NJW55400.1"/>
    </source>
</evidence>
<reference evidence="1 2" key="1">
    <citation type="submission" date="2020-03" db="EMBL/GenBank/DDBJ databases">
        <title>Salinimicrobium sp. nov, isolated from SCS.</title>
        <authorList>
            <person name="Cao W.R."/>
        </authorList>
    </citation>
    <scope>NUCLEOTIDE SEQUENCE [LARGE SCALE GENOMIC DNA]</scope>
    <source>
        <strain evidence="2">J15B91</strain>
    </source>
</reference>
<sequence>RELKIDVNSIKESSKSITVSDDGDIRTDNSHSTLASSKSKISLHGIEIPSSLFPESWRIKNNQVKINCPFPLILIIDVCGERDLDLNSPRTEIIISEKWTDFEENLASIICEKIKESVT</sequence>
<feature type="non-terminal residue" evidence="1">
    <location>
        <position position="1"/>
    </location>
</feature>
<keyword evidence="2" id="KW-1185">Reference proteome</keyword>
<feature type="non-terminal residue" evidence="1">
    <location>
        <position position="119"/>
    </location>
</feature>